<evidence type="ECO:0000259" key="2">
    <source>
        <dbReference type="PROSITE" id="PS50085"/>
    </source>
</evidence>
<accession>A0A8J2XAP5</accession>
<dbReference type="InterPro" id="IPR018515">
    <property type="entry name" value="Tuberin-type_domain"/>
</dbReference>
<dbReference type="EMBL" id="HG316465">
    <property type="protein sequence ID" value="CDF91603.1"/>
    <property type="molecule type" value="Genomic_DNA"/>
</dbReference>
<dbReference type="OrthoDB" id="19311at2759"/>
<dbReference type="GO" id="GO:0051056">
    <property type="term" value="P:regulation of small GTPase mediated signal transduction"/>
    <property type="evidence" value="ECO:0007669"/>
    <property type="project" value="InterPro"/>
</dbReference>
<dbReference type="GO" id="GO:0005737">
    <property type="term" value="C:cytoplasm"/>
    <property type="evidence" value="ECO:0007669"/>
    <property type="project" value="TreeGrafter"/>
</dbReference>
<keyword evidence="1" id="KW-0343">GTPase activation</keyword>
<dbReference type="Pfam" id="PF02145">
    <property type="entry name" value="Rap_GAP"/>
    <property type="match status" value="1"/>
</dbReference>
<reference evidence="4" key="1">
    <citation type="journal article" date="2013" name="Genome Announc.">
        <title>Genome sequence of the food spoilage yeast Zygosaccharomyces bailii CLIB 213(T).</title>
        <authorList>
            <person name="Galeote V."/>
            <person name="Bigey F."/>
            <person name="Devillers H."/>
            <person name="Neuveglise C."/>
            <person name="Dequin S."/>
        </authorList>
    </citation>
    <scope>NUCLEOTIDE SEQUENCE [LARGE SCALE GENOMIC DNA]</scope>
    <source>
        <strain evidence="4">CLIB 213 / ATCC 58445 / CBS 680 / CCRC 21525 / NBRC 1098 / NCYC 1416 / NRRL Y-2227</strain>
    </source>
</reference>
<dbReference type="InterPro" id="IPR035974">
    <property type="entry name" value="Rap/Ran-GAP_sf"/>
</dbReference>
<evidence type="ECO:0000313" key="3">
    <source>
        <dbReference type="EMBL" id="CDF91603.1"/>
    </source>
</evidence>
<dbReference type="Gene3D" id="3.40.50.11210">
    <property type="entry name" value="Rap/Ran-GAP"/>
    <property type="match status" value="1"/>
</dbReference>
<dbReference type="SUPFAM" id="SSF111347">
    <property type="entry name" value="Rap/Ran-GAP"/>
    <property type="match status" value="1"/>
</dbReference>
<evidence type="ECO:0000313" key="4">
    <source>
        <dbReference type="Proteomes" id="UP000019375"/>
    </source>
</evidence>
<organism evidence="3 4">
    <name type="scientific">Zygosaccharomyces bailii (strain CLIB 213 / ATCC 58445 / CBS 680 / BCRC 21525 / NBRC 1098 / NCYC 1416 / NRRL Y-2227)</name>
    <dbReference type="NCBI Taxonomy" id="1333698"/>
    <lineage>
        <taxon>Eukaryota</taxon>
        <taxon>Fungi</taxon>
        <taxon>Dikarya</taxon>
        <taxon>Ascomycota</taxon>
        <taxon>Saccharomycotina</taxon>
        <taxon>Saccharomycetes</taxon>
        <taxon>Saccharomycetales</taxon>
        <taxon>Saccharomycetaceae</taxon>
        <taxon>Zygosaccharomyces</taxon>
    </lineage>
</organism>
<dbReference type="InterPro" id="IPR000331">
    <property type="entry name" value="Rap/Ran_GAP_dom"/>
</dbReference>
<dbReference type="GO" id="GO:0005634">
    <property type="term" value="C:nucleus"/>
    <property type="evidence" value="ECO:0007669"/>
    <property type="project" value="InterPro"/>
</dbReference>
<feature type="domain" description="Rap-GAP" evidence="2">
    <location>
        <begin position="1131"/>
        <end position="1359"/>
    </location>
</feature>
<sequence length="1361" mass="155266">MPLPGYVFKKGTNGLELLRTVSNSVNAETHSDTKIRRPSEKYFERVLLKIDDRSLDYAERTQAVVEMRGLLGVLDSNIIPEIWFATHSLIAAGVPRATRRSALELLQGCISHTRDDLIKSIFFQIIYDCLVPPGKEEKLSTIDPDLDLILHCFNEIASNADDLLTNEEKELMTEIVADLINLPLQQDPGYKFLPVILELLDLSEKLSIPLNSSDVGTFLDTLGKISETANRANMRFQTASISFIKHYQNGIKLESLDDVALILINISAIMAQDKVDAILRPLLQLMVDTAQNQAIAEKFCMLPLRKPIDRGVLVKCYASVYVEAFAKGKISPQEVFAFLNKLFVAKLDSELLETSASLLSNEAFVTNWKMAEQTTKISLWPMIEKALVRTKWSLPQVIDSLLRSMTCHPTLIPMVPEEIIHFICQSKLPINFENLMFFLEDRIANIREVKTMQQLTNFVVQGGVSTTFRLSLIQFFKLWLEENKFNLANFEPDLADCIWSFYHKFETMSTDDRELESFGELLYIFMQLSSLQLFESFITCHLLPTIRKILLHKSRRRSFVGSIGTFGRGKTFSKVRLKILPILVKNLVKAFIWSPLERTGGKCCLSFEALISVYEYAEQCKDSTILLIIARSMVRIRRDGEGAFYFADPEDAVGISSAFGRHREQIPEEAQVQWTFPETLDFIDTTFLGKRNECIKFEIRNGDTPSGKIKMGVWLSLAVSTIEDPVDLEIYSYLLTHLCSQLSELTLFEGHYKGINTFKNVICQHLRQSLPSTVKPSDTLSRSDLNSAYVRNLSAVLAYHRYEPKIFADDLISALVFGLTSWEKTLIPILHILTVSCFEIPTSVKRYITPILLELQKRITTLHAVPSILEFLLALKSSPPLISNLTPNETKRIFAVVFTLLENSVYLKMRSKSFSQNPGVSPQRLQFSSLPQDYEVEISPSTESFLVGDSMTRFFQYQSFTVLANWLFSVKGDQMNDLIQFVMKGLEKLAIIDDLKYDSLAYMDFVSRLNFSTQEEVPLLRGKDDHEYNDSSHLGRWISGSCLISIRTWDKTDRVVVELKRPSSESIFEIKLFEQPHQPKYTLFDFQKEDEPKAKSFPSLKPEQVLHLVHIQGIRKNLFRLPNNAAFNRSVNILERIPKVEFQKTGIIYIGPGQCTEFEVLNNSSGSHQYNWFLTQMGDFIKLKETSQFFYRGGLDPETDGEYALVWNNPNTQITFHTVTLMPPNCDLSFKKRHVGNDFVNIFYNDSGLYTFNFNLIKSQFTFINIVITPEFNGSNNKKISQHYKVKLYRRSGVPGLLSCAHFKILDKSNLARYVRHVSLIANALAEKYNETGSQDACSTWGVRCKQLLSIRDRAAQLAAN</sequence>
<dbReference type="PANTHER" id="PTHR10063:SF0">
    <property type="entry name" value="TUBERIN"/>
    <property type="match status" value="1"/>
</dbReference>
<dbReference type="PANTHER" id="PTHR10063">
    <property type="entry name" value="TUBERIN"/>
    <property type="match status" value="1"/>
</dbReference>
<dbReference type="GO" id="GO:0005096">
    <property type="term" value="F:GTPase activator activity"/>
    <property type="evidence" value="ECO:0007669"/>
    <property type="project" value="UniProtKB-KW"/>
</dbReference>
<keyword evidence="4" id="KW-1185">Reference proteome</keyword>
<protein>
    <submittedName>
        <fullName evidence="3">ZYBA0S12-02740g1_1</fullName>
    </submittedName>
</protein>
<dbReference type="Proteomes" id="UP000019375">
    <property type="component" value="Unassembled WGS sequence"/>
</dbReference>
<dbReference type="Pfam" id="PF11864">
    <property type="entry name" value="DUF3384"/>
    <property type="match status" value="1"/>
</dbReference>
<dbReference type="PROSITE" id="PS50085">
    <property type="entry name" value="RAPGAP"/>
    <property type="match status" value="1"/>
</dbReference>
<name>A0A8J2XAP5_ZYGB2</name>
<dbReference type="InterPro" id="IPR027107">
    <property type="entry name" value="Tuberin/Ral-act_asu"/>
</dbReference>
<proteinExistence type="predicted"/>
<gene>
    <name evidence="3" type="ORF">BN860_02740g</name>
</gene>
<dbReference type="InterPro" id="IPR024584">
    <property type="entry name" value="Tuberin_N"/>
</dbReference>
<evidence type="ECO:0000256" key="1">
    <source>
        <dbReference type="ARBA" id="ARBA00022468"/>
    </source>
</evidence>
<dbReference type="Pfam" id="PF03542">
    <property type="entry name" value="Tuberin"/>
    <property type="match status" value="1"/>
</dbReference>